<organism evidence="2 3">
    <name type="scientific">Lingula anatina</name>
    <name type="common">Brachiopod</name>
    <name type="synonym">Lingula unguis</name>
    <dbReference type="NCBI Taxonomy" id="7574"/>
    <lineage>
        <taxon>Eukaryota</taxon>
        <taxon>Metazoa</taxon>
        <taxon>Spiralia</taxon>
        <taxon>Lophotrochozoa</taxon>
        <taxon>Brachiopoda</taxon>
        <taxon>Linguliformea</taxon>
        <taxon>Lingulata</taxon>
        <taxon>Lingulida</taxon>
        <taxon>Linguloidea</taxon>
        <taxon>Lingulidae</taxon>
        <taxon>Lingula</taxon>
    </lineage>
</organism>
<dbReference type="InterPro" id="IPR004242">
    <property type="entry name" value="Transposase_21"/>
</dbReference>
<dbReference type="OrthoDB" id="6146209at2759"/>
<dbReference type="PANTHER" id="PTHR46579:SF1">
    <property type="entry name" value="F5_8 TYPE C DOMAIN-CONTAINING PROTEIN"/>
    <property type="match status" value="1"/>
</dbReference>
<dbReference type="AlphaFoldDB" id="A0A1S3JEJ7"/>
<dbReference type="Pfam" id="PF02992">
    <property type="entry name" value="Transposase_21"/>
    <property type="match status" value="1"/>
</dbReference>
<dbReference type="STRING" id="7574.A0A1S3JEJ7"/>
<reference evidence="3" key="1">
    <citation type="submission" date="2025-08" db="UniProtKB">
        <authorList>
            <consortium name="RefSeq"/>
        </authorList>
    </citation>
    <scope>IDENTIFICATION</scope>
    <source>
        <tissue evidence="3">Gonads</tissue>
    </source>
</reference>
<dbReference type="KEGG" id="lak:106172604"/>
<dbReference type="Proteomes" id="UP000085678">
    <property type="component" value="Unplaced"/>
</dbReference>
<dbReference type="InParanoid" id="A0A1S3JEJ7"/>
<evidence type="ECO:0000256" key="1">
    <source>
        <dbReference type="SAM" id="MobiDB-lite"/>
    </source>
</evidence>
<feature type="region of interest" description="Disordered" evidence="1">
    <location>
        <begin position="242"/>
        <end position="262"/>
    </location>
</feature>
<dbReference type="PANTHER" id="PTHR46579">
    <property type="entry name" value="F5/8 TYPE C DOMAIN-CONTAINING PROTEIN-RELATED"/>
    <property type="match status" value="1"/>
</dbReference>
<dbReference type="GeneID" id="106172604"/>
<evidence type="ECO:0000313" key="2">
    <source>
        <dbReference type="Proteomes" id="UP000085678"/>
    </source>
</evidence>
<feature type="region of interest" description="Disordered" evidence="1">
    <location>
        <begin position="59"/>
        <end position="92"/>
    </location>
</feature>
<keyword evidence="2" id="KW-1185">Reference proteome</keyword>
<dbReference type="RefSeq" id="XP_013408840.1">
    <property type="nucleotide sequence ID" value="XM_013553386.1"/>
</dbReference>
<gene>
    <name evidence="3" type="primary">LOC106172604</name>
</gene>
<sequence length="1031" mass="117530">MISQRNILSKVKKRKWLNRIMSKRGPYKRYISETDIPRRTAYRWKKELRSDWTSDEVLENEAGIGNKQDENDGSQCLSPSRSKRGPYKRYNSEMDIPRRTAYREKKQLCLDGTSDEILAQKSGNGTRQDEKEDDQYYCQSMKKRGPYKRYNSEMDIPRRTAYREKKQLCLDGTSDEVLSADLYLDAPDGPLFSGEIIPETSADQQEKFEDLTETSMHMSNEESCHDEVADQVLVHEVYYSEGPDASLSGENETRQDENEDGQDYFTRDCDNIQQEEHDDDPRGWNIRDGNDPLYTGATLSKAQGLLLIVAFILRHNLTDAALNDMLSILGVLLPNAFPATKYKFYKAFCNGETQVHFYCPSCTSYLGREKARQICGSCGEAFDGEQAIKDGTFFLYIPIKEQLLDILRNDKLSRHLTNRNIEKLSAASAITDITNSHLYKSLIQKHKLTGNDLTLTWNSDGIPIFKSSGYQIWPVQCFVNELPPHLRSENILLTGLWFGHSKPSNMNTFLRPFIDECIHLEENTFSFQGVQRRVFPLICCADSPARALIRNCKQYNGQFGCDWCEHQGETVVTGRGPPTRYYPYREVPMRTDSKQGEYALLAEEANEAVKGVKGLSVIQQLPTFDVVNGMTPEYMHGVCQGVMRQLTSLWLDPPNHEEPYYVGRSSAAIDNRLLSISPPSEISRSPRSIKERKFWKSSEWRSLLMYGLVVFYGILPTVYHQHFFLLIYGVYCLLGESITPTTIAVADACLAKFVLQMEELYKLSACTFNVHQLTHLAHGVKMCGPLWATSAFTFESKNHDLLKLFAGTQCVPQQICSTFNLIRILPALARNCVTEDHDSDVMSLFNELTGSSPSMKSKKILDEGLFSIGKGKKTALTIAETISIMEFLNCDLNNLSAIVYHKFCMNNILFSSSQYTRAVRHNNSYVKFMGGKYGRVVGLYVVKPHCSCETDELQYCQCAVHNVVLLKELECVKRDLFRDVELGAVSEFLPEVSESNRILAISPVNIIKKCICLKLRHRLFLCELPCRFYDN</sequence>
<name>A0A1S3JEJ7_LINAN</name>
<proteinExistence type="predicted"/>
<protein>
    <submittedName>
        <fullName evidence="3">Uncharacterized protein LOC106172604 isoform X1</fullName>
    </submittedName>
</protein>
<evidence type="ECO:0000313" key="3">
    <source>
        <dbReference type="RefSeq" id="XP_013408840.1"/>
    </source>
</evidence>
<accession>A0A1S3JEJ7</accession>